<dbReference type="STRING" id="580332.Slit_2213"/>
<dbReference type="AlphaFoldDB" id="D5CUQ4"/>
<dbReference type="Gene3D" id="3.40.50.150">
    <property type="entry name" value="Vaccinia Virus protein VP39"/>
    <property type="match status" value="1"/>
</dbReference>
<dbReference type="PANTHER" id="PTHR40036:SF1">
    <property type="entry name" value="MACROCIN O-METHYLTRANSFERASE"/>
    <property type="match status" value="1"/>
</dbReference>
<dbReference type="GO" id="GO:0008168">
    <property type="term" value="F:methyltransferase activity"/>
    <property type="evidence" value="ECO:0007669"/>
    <property type="project" value="UniProtKB-KW"/>
</dbReference>
<keyword evidence="2" id="KW-1185">Reference proteome</keyword>
<dbReference type="Pfam" id="PF05711">
    <property type="entry name" value="TylF"/>
    <property type="match status" value="1"/>
</dbReference>
<name>D5CUQ4_SIDLE</name>
<dbReference type="EMBL" id="CP001965">
    <property type="protein sequence ID" value="ADE12441.1"/>
    <property type="molecule type" value="Genomic_DNA"/>
</dbReference>
<dbReference type="InterPro" id="IPR029063">
    <property type="entry name" value="SAM-dependent_MTases_sf"/>
</dbReference>
<dbReference type="eggNOG" id="COG4122">
    <property type="taxonomic scope" value="Bacteria"/>
</dbReference>
<dbReference type="InterPro" id="IPR008884">
    <property type="entry name" value="TylF_MeTrfase"/>
</dbReference>
<dbReference type="Proteomes" id="UP000001625">
    <property type="component" value="Chromosome"/>
</dbReference>
<evidence type="ECO:0000313" key="2">
    <source>
        <dbReference type="Proteomes" id="UP000001625"/>
    </source>
</evidence>
<protein>
    <submittedName>
        <fullName evidence="1">Methyltransferase,-like protein</fullName>
    </submittedName>
</protein>
<accession>D5CUQ4</accession>
<keyword evidence="1" id="KW-0808">Transferase</keyword>
<organism evidence="1 2">
    <name type="scientific">Sideroxydans lithotrophicus (strain ES-1)</name>
    <dbReference type="NCBI Taxonomy" id="580332"/>
    <lineage>
        <taxon>Bacteria</taxon>
        <taxon>Pseudomonadati</taxon>
        <taxon>Pseudomonadota</taxon>
        <taxon>Betaproteobacteria</taxon>
        <taxon>Nitrosomonadales</taxon>
        <taxon>Gallionellaceae</taxon>
        <taxon>Sideroxydans</taxon>
    </lineage>
</organism>
<sequence>MFYGIPKGRERDLQQALATIEDIYKGQFYCNDMIVCLWRNLSFRNDQRFMSSFYDSVTNEQESSLVWRLHTLVWAAKNALNVAGDFVECGVFKGFCSEVLLKYLDFGNLPRQAYLYDTFAGLPEKTSTEQERRTWDYTQYDSEAIYGEVQKKFSRYANVKIVRGIVPDSFSVAAPEKIAFLHIDMNSEQAEMLALEHLFDKVVPGGMIVLDDFGWTCNVNQMKAELAFMEKRGHSILEIPTGQGIVIKHA</sequence>
<dbReference type="HOGENOM" id="CLU_061342_1_0_4"/>
<dbReference type="PANTHER" id="PTHR40036">
    <property type="entry name" value="MACROCIN O-METHYLTRANSFERASE"/>
    <property type="match status" value="1"/>
</dbReference>
<evidence type="ECO:0000313" key="1">
    <source>
        <dbReference type="EMBL" id="ADE12441.1"/>
    </source>
</evidence>
<dbReference type="OrthoDB" id="9799872at2"/>
<gene>
    <name evidence="1" type="ordered locus">Slit_2213</name>
</gene>
<proteinExistence type="predicted"/>
<reference evidence="1 2" key="1">
    <citation type="submission" date="2010-03" db="EMBL/GenBank/DDBJ databases">
        <title>Complete sequence of Sideroxydans lithotrophicus ES-1.</title>
        <authorList>
            <consortium name="US DOE Joint Genome Institute"/>
            <person name="Lucas S."/>
            <person name="Copeland A."/>
            <person name="Lapidus A."/>
            <person name="Cheng J.-F."/>
            <person name="Bruce D."/>
            <person name="Goodwin L."/>
            <person name="Pitluck S."/>
            <person name="Munk A.C."/>
            <person name="Detter J.C."/>
            <person name="Han C."/>
            <person name="Tapia R."/>
            <person name="Larimer F."/>
            <person name="Land M."/>
            <person name="Hauser L."/>
            <person name="Kyrpides N."/>
            <person name="Ivanova N."/>
            <person name="Emerson D."/>
            <person name="Woyke T."/>
        </authorList>
    </citation>
    <scope>NUCLEOTIDE SEQUENCE [LARGE SCALE GENOMIC DNA]</scope>
    <source>
        <strain evidence="1 2">ES-1</strain>
    </source>
</reference>
<keyword evidence="1" id="KW-0489">Methyltransferase</keyword>
<dbReference type="KEGG" id="slt:Slit_2213"/>
<dbReference type="GO" id="GO:0032259">
    <property type="term" value="P:methylation"/>
    <property type="evidence" value="ECO:0007669"/>
    <property type="project" value="UniProtKB-KW"/>
</dbReference>